<dbReference type="PIRSF" id="PIRSF016478">
    <property type="entry name" value="Coatomer_esu"/>
    <property type="match status" value="1"/>
</dbReference>
<evidence type="ECO:0000256" key="3">
    <source>
        <dbReference type="ARBA" id="ARBA00008827"/>
    </source>
</evidence>
<evidence type="ECO:0000256" key="5">
    <source>
        <dbReference type="ARBA" id="ARBA00022490"/>
    </source>
</evidence>
<keyword evidence="9 11" id="KW-0472">Membrane</keyword>
<comment type="function">
    <text evidence="11">The coatomer is a cytosolic protein complex that binds to dilysine motifs and reversibly associates with Golgi non-clathrin-coated vesicles, which further mediate biosynthetic protein transport from the ER, via the Golgi up to the trans Golgi network. The coatomer complex is required for budding from Golgi membranes, and is essential for the retrograde Golgi-to-ER transport of dilysine-tagged proteins.</text>
</comment>
<evidence type="ECO:0000256" key="4">
    <source>
        <dbReference type="ARBA" id="ARBA00022448"/>
    </source>
</evidence>
<name>A0ABX6EWL1_KLUMA</name>
<evidence type="ECO:0000256" key="6">
    <source>
        <dbReference type="ARBA" id="ARBA00022892"/>
    </source>
</evidence>
<dbReference type="Pfam" id="PF04733">
    <property type="entry name" value="Coatomer_E"/>
    <property type="match status" value="1"/>
</dbReference>
<evidence type="ECO:0000256" key="7">
    <source>
        <dbReference type="ARBA" id="ARBA00022927"/>
    </source>
</evidence>
<keyword evidence="10 11" id="KW-0968">Cytoplasmic vesicle</keyword>
<evidence type="ECO:0000256" key="11">
    <source>
        <dbReference type="PIRNR" id="PIRNR016478"/>
    </source>
</evidence>
<keyword evidence="5 11" id="KW-0963">Cytoplasm</keyword>
<proteinExistence type="inferred from homology"/>
<dbReference type="Proteomes" id="UP000422736">
    <property type="component" value="Chromosome 3"/>
</dbReference>
<evidence type="ECO:0000256" key="9">
    <source>
        <dbReference type="ARBA" id="ARBA00023136"/>
    </source>
</evidence>
<keyword evidence="13" id="KW-1185">Reference proteome</keyword>
<protein>
    <recommendedName>
        <fullName evidence="11">Coatomer subunit epsilon</fullName>
    </recommendedName>
</protein>
<dbReference type="InterPro" id="IPR006822">
    <property type="entry name" value="Coatomer_esu"/>
</dbReference>
<gene>
    <name evidence="12" type="primary">SEC28</name>
    <name evidence="12" type="ORF">FIM1_2184</name>
</gene>
<reference evidence="12 13" key="1">
    <citation type="submission" date="2016-03" db="EMBL/GenBank/DDBJ databases">
        <title>How can Kluyveromyces marxianus grow so fast - potential evolutionary course in Saccharomyces Complex revealed by comparative genomics.</title>
        <authorList>
            <person name="Mo W."/>
            <person name="Lu W."/>
            <person name="Yang X."/>
            <person name="Qi J."/>
            <person name="Lv H."/>
        </authorList>
    </citation>
    <scope>NUCLEOTIDE SEQUENCE [LARGE SCALE GENOMIC DNA]</scope>
    <source>
        <strain evidence="12 13">FIM1</strain>
    </source>
</reference>
<keyword evidence="4 11" id="KW-0813">Transport</keyword>
<dbReference type="PANTHER" id="PTHR10805:SF0">
    <property type="entry name" value="COATOMER SUBUNIT EPSILON"/>
    <property type="match status" value="1"/>
</dbReference>
<dbReference type="PANTHER" id="PTHR10805">
    <property type="entry name" value="COATOMER SUBUNIT EPSILON"/>
    <property type="match status" value="1"/>
</dbReference>
<keyword evidence="8 11" id="KW-0333">Golgi apparatus</keyword>
<evidence type="ECO:0000313" key="13">
    <source>
        <dbReference type="Proteomes" id="UP000422736"/>
    </source>
</evidence>
<dbReference type="InterPro" id="IPR011990">
    <property type="entry name" value="TPR-like_helical_dom_sf"/>
</dbReference>
<evidence type="ECO:0000313" key="12">
    <source>
        <dbReference type="EMBL" id="QGN15493.1"/>
    </source>
</evidence>
<comment type="similarity">
    <text evidence="3 11">Belongs to the COPE family.</text>
</comment>
<keyword evidence="6 11" id="KW-0931">ER-Golgi transport</keyword>
<sequence length="293" mass="32516">MDFFAVKQQFYTGNYEETLTEVAKFNKTQDDTLTYYKNRALLALGQFSPTNSSSEALDTVFDAYYHFLQDTSSDLAKLEQAVDAAGRSPLALNLLVTALTIQGDFSKALEVAVEGIDSDQVTGTAELLLTAIQVTLLNNQPSLATTMFENFQALQEQSSEDEIVLNLAESYINFNLAKEVTSSNFYFYDELSQTFPSWKTQLGLLSLHLQQANLPESKAIIDLLESDFYTSKPEAAVYNADLLANKITYTILSGKDASQLRADLKQLKPTHPLCVVDEANNKAFDQIVAKYSA</sequence>
<dbReference type="EMBL" id="CP015056">
    <property type="protein sequence ID" value="QGN15493.1"/>
    <property type="molecule type" value="Genomic_DNA"/>
</dbReference>
<evidence type="ECO:0000256" key="10">
    <source>
        <dbReference type="ARBA" id="ARBA00023329"/>
    </source>
</evidence>
<reference evidence="12 13" key="2">
    <citation type="submission" date="2019-11" db="EMBL/GenBank/DDBJ databases">
        <authorList>
            <person name="Lu H."/>
        </authorList>
    </citation>
    <scope>NUCLEOTIDE SEQUENCE [LARGE SCALE GENOMIC DNA]</scope>
    <source>
        <strain evidence="12 13">FIM1</strain>
    </source>
</reference>
<dbReference type="Gene3D" id="1.25.40.10">
    <property type="entry name" value="Tetratricopeptide repeat domain"/>
    <property type="match status" value="1"/>
</dbReference>
<keyword evidence="7 11" id="KW-0653">Protein transport</keyword>
<comment type="subcellular location">
    <subcellularLocation>
        <location evidence="2">Cytoplasmic vesicle</location>
        <location evidence="2">COPI-coated vesicle membrane</location>
        <topology evidence="2">Peripheral membrane protein</topology>
        <orientation evidence="2">Cytoplasmic side</orientation>
    </subcellularLocation>
    <subcellularLocation>
        <location evidence="1">Golgi apparatus membrane</location>
        <topology evidence="1">Peripheral membrane protein</topology>
        <orientation evidence="1">Cytoplasmic side</orientation>
    </subcellularLocation>
</comment>
<accession>A0ABX6EWL1</accession>
<evidence type="ECO:0000256" key="1">
    <source>
        <dbReference type="ARBA" id="ARBA00004255"/>
    </source>
</evidence>
<organism evidence="12 13">
    <name type="scientific">Kluyveromyces marxianus</name>
    <name type="common">Yeast</name>
    <name type="synonym">Candida kefyr</name>
    <dbReference type="NCBI Taxonomy" id="4911"/>
    <lineage>
        <taxon>Eukaryota</taxon>
        <taxon>Fungi</taxon>
        <taxon>Dikarya</taxon>
        <taxon>Ascomycota</taxon>
        <taxon>Saccharomycotina</taxon>
        <taxon>Saccharomycetes</taxon>
        <taxon>Saccharomycetales</taxon>
        <taxon>Saccharomycetaceae</taxon>
        <taxon>Kluyveromyces</taxon>
    </lineage>
</organism>
<evidence type="ECO:0000256" key="8">
    <source>
        <dbReference type="ARBA" id="ARBA00023034"/>
    </source>
</evidence>
<evidence type="ECO:0000256" key="2">
    <source>
        <dbReference type="ARBA" id="ARBA00004347"/>
    </source>
</evidence>